<dbReference type="RefSeq" id="XP_056088499.1">
    <property type="nucleotide sequence ID" value="XM_056228815.1"/>
</dbReference>
<dbReference type="PANTHER" id="PTHR24166">
    <property type="entry name" value="ROLLING PEBBLES, ISOFORM B"/>
    <property type="match status" value="1"/>
</dbReference>
<dbReference type="InterPro" id="IPR013783">
    <property type="entry name" value="Ig-like_fold"/>
</dbReference>
<accession>A0AA35JKV3</accession>
<evidence type="ECO:0000256" key="2">
    <source>
        <dbReference type="ARBA" id="ARBA00022737"/>
    </source>
</evidence>
<evidence type="ECO:0000313" key="9">
    <source>
        <dbReference type="Proteomes" id="UP001162087"/>
    </source>
</evidence>
<evidence type="ECO:0000259" key="7">
    <source>
        <dbReference type="SMART" id="SM00429"/>
    </source>
</evidence>
<feature type="compositionally biased region" description="Polar residues" evidence="5">
    <location>
        <begin position="1"/>
        <end position="12"/>
    </location>
</feature>
<feature type="region of interest" description="Disordered" evidence="5">
    <location>
        <begin position="357"/>
        <end position="376"/>
    </location>
</feature>
<feature type="compositionally biased region" description="Basic and acidic residues" evidence="5">
    <location>
        <begin position="112"/>
        <end position="126"/>
    </location>
</feature>
<dbReference type="Proteomes" id="UP001162087">
    <property type="component" value="Chromosome 9"/>
</dbReference>
<organism evidence="8 9">
    <name type="scientific">Saccharomyces kudriavzevii (strain ATCC MYA-4449 / AS 2.2408 / CBS 8840 / NBRC 1802 / NCYC 2889)</name>
    <name type="common">Yeast</name>
    <dbReference type="NCBI Taxonomy" id="226230"/>
    <lineage>
        <taxon>Eukaryota</taxon>
        <taxon>Fungi</taxon>
        <taxon>Dikarya</taxon>
        <taxon>Ascomycota</taxon>
        <taxon>Saccharomycotina</taxon>
        <taxon>Saccharomycetes</taxon>
        <taxon>Saccharomycetales</taxon>
        <taxon>Saccharomycetaceae</taxon>
        <taxon>Saccharomyces</taxon>
    </lineage>
</organism>
<dbReference type="Gene3D" id="1.25.40.20">
    <property type="entry name" value="Ankyrin repeat-containing domain"/>
    <property type="match status" value="1"/>
</dbReference>
<feature type="transmembrane region" description="Helical" evidence="6">
    <location>
        <begin position="1041"/>
        <end position="1060"/>
    </location>
</feature>
<dbReference type="GO" id="GO:0030466">
    <property type="term" value="P:silent mating-type cassette heterochromatin formation"/>
    <property type="evidence" value="ECO:0007669"/>
    <property type="project" value="UniProtKB-ARBA"/>
</dbReference>
<evidence type="ECO:0000256" key="4">
    <source>
        <dbReference type="PROSITE-ProRule" id="PRU00023"/>
    </source>
</evidence>
<sequence length="1117" mass="127347">MQQNSEFLTETPGSDPHISQLHGNSVMESQLLDDFLLNGSPMYHDDSMAHINIDEAANFQNFIKTDGADSPNLLSFEGISNNTHANQNVSTPIEEEMEGENGFKEEEEDEHEEKAFEERDSGKPTHDEVVFGRKEAIRSVYINPLDYLKVGAAELPLEMEVSGLPQVSRVENQLKLKVKITSETPLSQNMVYLPSDSISREKFYLKKNIDQFSHDFRKNLLYINAFVLCAVSNRTTNVCTKCVKREQRRAARRKSGIADNLLWCNNINRRLVVFNNKQVFPIMKTFDNVKEFELTTRLVCYCRHHKANNGFVILFTITDWRNGLLGKFTTTPIMITDRKPANMDINKFNNTTTASRRQLTEEESTTEYYSTDNNQLSRDENVPFQYTYQHNPYDNDGQVNNVPLKDKNVPFQYSIPQQSDLLQNNNLSLNLSLPNQHIPSPTSMSEEGSESFNYHNRDNDNPVRTISLTNIEQQSQLNQRKRARNNLENDIGKPLFKHSFSNSFSPANNTMNPSLHAMQDFSMKNNNNNNNTLPSINRVIPSQGPINGGIEVTLLGCNFKDGLSVKFGANLALSTQCWSETTIVTYLPPAAYAGQVFVSITDTSNENNVDNLPQEIEINDNKKAIFTYVDDTDRQLIELALQIVGLKMNGKLEDARNIAKRIVGNDSPDSGANSNGCSKSTGPSPNQNVANINTSVLYSDEVLIQKVIKSLNINSNISICDSLGRTLLHLACLKNYSNLVFTLIKKGARVNDIDSFGLTPLHFACISGDPKIIKMLLNCKVNYLLRAHNGLTAKEVFIANHMRSKESRKKEEKRDNHKLVHNDAYINEVLSLFEVFENGTQFADSMETDSNCSISRKYSQTSFNSSLLDNESLNENLFENQSMINPTRMEIQHPTLQLFENSSYSEYDQSDFEEDGDENLFTNDEVELLGVARKTEERKPLDIGTNTNEIDEENGSTSLWNRVLHRINDDLPKYEDLFPLSWGKDDKLKAVNQGTIIEQSSSNIENSENSEEEDYEEEEEFLKKQFNRFFQNKQNFQNDKMLIFFWIPLTLMLLTWFIMYKFGNEDSSINHISELISEYLRIALAKFLLGNERMKTAFRSKLSNLQTTRMLNDLIVS</sequence>
<dbReference type="SMART" id="SM00429">
    <property type="entry name" value="IPT"/>
    <property type="match status" value="1"/>
</dbReference>
<dbReference type="PANTHER" id="PTHR24166:SF48">
    <property type="entry name" value="PROTEIN VAPYRIN"/>
    <property type="match status" value="1"/>
</dbReference>
<feature type="repeat" description="ANK" evidence="4">
    <location>
        <begin position="756"/>
        <end position="778"/>
    </location>
</feature>
<feature type="compositionally biased region" description="Polar residues" evidence="5">
    <location>
        <begin position="667"/>
        <end position="687"/>
    </location>
</feature>
<dbReference type="InterPro" id="IPR002909">
    <property type="entry name" value="IPT_dom"/>
</dbReference>
<evidence type="ECO:0000256" key="5">
    <source>
        <dbReference type="SAM" id="MobiDB-lite"/>
    </source>
</evidence>
<keyword evidence="6" id="KW-0472">Membrane</keyword>
<feature type="repeat" description="ANK" evidence="4">
    <location>
        <begin position="723"/>
        <end position="755"/>
    </location>
</feature>
<name>A0AA35JKV3_SACK1</name>
<evidence type="ECO:0000256" key="6">
    <source>
        <dbReference type="SAM" id="Phobius"/>
    </source>
</evidence>
<keyword evidence="6" id="KW-1133">Transmembrane helix</keyword>
<dbReference type="Pfam" id="PF01833">
    <property type="entry name" value="TIG"/>
    <property type="match status" value="1"/>
</dbReference>
<evidence type="ECO:0000313" key="8">
    <source>
        <dbReference type="EMBL" id="CAI4065027.1"/>
    </source>
</evidence>
<dbReference type="GO" id="GO:0033554">
    <property type="term" value="P:cellular response to stress"/>
    <property type="evidence" value="ECO:0007669"/>
    <property type="project" value="UniProtKB-ARBA"/>
</dbReference>
<protein>
    <recommendedName>
        <fullName evidence="7">IPT/TIG domain-containing protein</fullName>
    </recommendedName>
</protein>
<keyword evidence="3 4" id="KW-0040">ANK repeat</keyword>
<feature type="region of interest" description="Disordered" evidence="5">
    <location>
        <begin position="663"/>
        <end position="687"/>
    </location>
</feature>
<feature type="domain" description="IPT/TIG" evidence="7">
    <location>
        <begin position="533"/>
        <end position="629"/>
    </location>
</feature>
<dbReference type="CDD" id="cd00102">
    <property type="entry name" value="IPT"/>
    <property type="match status" value="1"/>
</dbReference>
<keyword evidence="6" id="KW-0812">Transmembrane</keyword>
<dbReference type="EMBL" id="OX365904">
    <property type="protein sequence ID" value="CAI4065027.1"/>
    <property type="molecule type" value="Genomic_DNA"/>
</dbReference>
<dbReference type="FunFam" id="2.60.40.10:FF:001880">
    <property type="entry name" value="Mga2p"/>
    <property type="match status" value="1"/>
</dbReference>
<dbReference type="GO" id="GO:2001280">
    <property type="term" value="P:positive regulation of unsaturated fatty acid biosynthetic process"/>
    <property type="evidence" value="ECO:0007669"/>
    <property type="project" value="UniProtKB-ARBA"/>
</dbReference>
<dbReference type="Gene3D" id="2.60.40.10">
    <property type="entry name" value="Immunoglobulins"/>
    <property type="match status" value="1"/>
</dbReference>
<dbReference type="SUPFAM" id="SSF48403">
    <property type="entry name" value="Ankyrin repeat"/>
    <property type="match status" value="1"/>
</dbReference>
<feature type="compositionally biased region" description="Acidic residues" evidence="5">
    <location>
        <begin position="93"/>
        <end position="111"/>
    </location>
</feature>
<dbReference type="InterPro" id="IPR036770">
    <property type="entry name" value="Ankyrin_rpt-contain_sf"/>
</dbReference>
<dbReference type="GO" id="GO:0005634">
    <property type="term" value="C:nucleus"/>
    <property type="evidence" value="ECO:0007669"/>
    <property type="project" value="UniProtKB-ARBA"/>
</dbReference>
<keyword evidence="2" id="KW-0677">Repeat</keyword>
<dbReference type="InterPro" id="IPR014756">
    <property type="entry name" value="Ig_E-set"/>
</dbReference>
<dbReference type="Pfam" id="PF12796">
    <property type="entry name" value="Ank_2"/>
    <property type="match status" value="1"/>
</dbReference>
<dbReference type="InterPro" id="IPR002110">
    <property type="entry name" value="Ankyrin_rpt"/>
</dbReference>
<dbReference type="GeneID" id="80924800"/>
<dbReference type="InterPro" id="IPR057962">
    <property type="entry name" value="SPT23_MGA2_DBD"/>
</dbReference>
<gene>
    <name evidence="8" type="primary">SKDI09G1970</name>
    <name evidence="8" type="ORF">SKDI_09G1970</name>
</gene>
<proteinExistence type="predicted"/>
<feature type="region of interest" description="Disordered" evidence="5">
    <location>
        <begin position="91"/>
        <end position="126"/>
    </location>
</feature>
<reference evidence="8" key="1">
    <citation type="submission" date="2022-10" db="EMBL/GenBank/DDBJ databases">
        <authorList>
            <person name="Byrne P K."/>
        </authorList>
    </citation>
    <scope>NUCLEOTIDE SEQUENCE</scope>
    <source>
        <strain evidence="8">IFO1802</strain>
    </source>
</reference>
<dbReference type="InterPro" id="IPR050889">
    <property type="entry name" value="Dendritic_Spine_Reg/Scaffold"/>
</dbReference>
<dbReference type="SUPFAM" id="SSF81296">
    <property type="entry name" value="E set domains"/>
    <property type="match status" value="1"/>
</dbReference>
<dbReference type="SMART" id="SM00248">
    <property type="entry name" value="ANK"/>
    <property type="match status" value="2"/>
</dbReference>
<feature type="compositionally biased region" description="Polar residues" evidence="5">
    <location>
        <begin position="437"/>
        <end position="454"/>
    </location>
</feature>
<evidence type="ECO:0000256" key="1">
    <source>
        <dbReference type="ARBA" id="ARBA00022553"/>
    </source>
</evidence>
<dbReference type="GO" id="GO:0045944">
    <property type="term" value="P:positive regulation of transcription by RNA polymerase II"/>
    <property type="evidence" value="ECO:0007669"/>
    <property type="project" value="UniProtKB-ARBA"/>
</dbReference>
<evidence type="ECO:0000256" key="3">
    <source>
        <dbReference type="ARBA" id="ARBA00023043"/>
    </source>
</evidence>
<feature type="region of interest" description="Disordered" evidence="5">
    <location>
        <begin position="1"/>
        <end position="21"/>
    </location>
</feature>
<feature type="region of interest" description="Disordered" evidence="5">
    <location>
        <begin position="432"/>
        <end position="463"/>
    </location>
</feature>
<dbReference type="PROSITE" id="PS50297">
    <property type="entry name" value="ANK_REP_REGION"/>
    <property type="match status" value="2"/>
</dbReference>
<dbReference type="Pfam" id="PF25603">
    <property type="entry name" value="SPT23_MGA2_DBD"/>
    <property type="match status" value="1"/>
</dbReference>
<dbReference type="PROSITE" id="PS50088">
    <property type="entry name" value="ANK_REPEAT"/>
    <property type="match status" value="2"/>
</dbReference>
<dbReference type="GO" id="GO:0005789">
    <property type="term" value="C:endoplasmic reticulum membrane"/>
    <property type="evidence" value="ECO:0007669"/>
    <property type="project" value="UniProtKB-ARBA"/>
</dbReference>
<dbReference type="AlphaFoldDB" id="A0AA35JKV3"/>
<keyword evidence="9" id="KW-1185">Reference proteome</keyword>
<keyword evidence="1" id="KW-0597">Phosphoprotein</keyword>